<reference evidence="1" key="1">
    <citation type="journal article" date="2020" name="mSystems">
        <title>Genome- and Community-Level Interaction Insights into Carbon Utilization and Element Cycling Functions of Hydrothermarchaeota in Hydrothermal Sediment.</title>
        <authorList>
            <person name="Zhou Z."/>
            <person name="Liu Y."/>
            <person name="Xu W."/>
            <person name="Pan J."/>
            <person name="Luo Z.H."/>
            <person name="Li M."/>
        </authorList>
    </citation>
    <scope>NUCLEOTIDE SEQUENCE [LARGE SCALE GENOMIC DNA]</scope>
    <source>
        <strain evidence="1">SpSt-339</strain>
    </source>
</reference>
<evidence type="ECO:0000313" key="1">
    <source>
        <dbReference type="EMBL" id="HEN15583.1"/>
    </source>
</evidence>
<sequence length="131" mass="14018">MSDAKLHPPFVNAVLGAEPGCSSPADLAAMQRAQATLSRFRSELGRTDEDGLLWPSEAALACADDWLRTMGSCRRDNLPDSIVPDGEGGLVLERSSGPLTERWEISAAGATEYLAFQDCRLVKRASVSPAL</sequence>
<protein>
    <submittedName>
        <fullName evidence="1">Uncharacterized protein</fullName>
    </submittedName>
</protein>
<organism evidence="1">
    <name type="scientific">Schlesneria paludicola</name>
    <dbReference type="NCBI Taxonomy" id="360056"/>
    <lineage>
        <taxon>Bacteria</taxon>
        <taxon>Pseudomonadati</taxon>
        <taxon>Planctomycetota</taxon>
        <taxon>Planctomycetia</taxon>
        <taxon>Planctomycetales</taxon>
        <taxon>Planctomycetaceae</taxon>
        <taxon>Schlesneria</taxon>
    </lineage>
</organism>
<proteinExistence type="predicted"/>
<comment type="caution">
    <text evidence="1">The sequence shown here is derived from an EMBL/GenBank/DDBJ whole genome shotgun (WGS) entry which is preliminary data.</text>
</comment>
<gene>
    <name evidence="1" type="ORF">ENQ76_08960</name>
</gene>
<name>A0A7C2K115_9PLAN</name>
<dbReference type="AlphaFoldDB" id="A0A7C2K115"/>
<dbReference type="EMBL" id="DSOK01000255">
    <property type="protein sequence ID" value="HEN15583.1"/>
    <property type="molecule type" value="Genomic_DNA"/>
</dbReference>
<accession>A0A7C2K115</accession>